<dbReference type="Pfam" id="PF04542">
    <property type="entry name" value="Sigma70_r2"/>
    <property type="match status" value="1"/>
</dbReference>
<dbReference type="InterPro" id="IPR039425">
    <property type="entry name" value="RNA_pol_sigma-70-like"/>
</dbReference>
<dbReference type="SUPFAM" id="SSF88659">
    <property type="entry name" value="Sigma3 and sigma4 domains of RNA polymerase sigma factors"/>
    <property type="match status" value="1"/>
</dbReference>
<dbReference type="InterPro" id="IPR013324">
    <property type="entry name" value="RNA_pol_sigma_r3/r4-like"/>
</dbReference>
<dbReference type="Gene3D" id="1.10.10.10">
    <property type="entry name" value="Winged helix-like DNA-binding domain superfamily/Winged helix DNA-binding domain"/>
    <property type="match status" value="1"/>
</dbReference>
<dbReference type="PANTHER" id="PTHR43133:SF50">
    <property type="entry name" value="ECF RNA POLYMERASE SIGMA FACTOR SIGM"/>
    <property type="match status" value="1"/>
</dbReference>
<dbReference type="InterPro" id="IPR000838">
    <property type="entry name" value="RNA_pol_sigma70_ECF_CS"/>
</dbReference>
<feature type="domain" description="RNA polymerase sigma factor 70 region 4 type 2" evidence="9">
    <location>
        <begin position="106"/>
        <end position="158"/>
    </location>
</feature>
<evidence type="ECO:0000256" key="1">
    <source>
        <dbReference type="ARBA" id="ARBA00010641"/>
    </source>
</evidence>
<evidence type="ECO:0000256" key="5">
    <source>
        <dbReference type="ARBA" id="ARBA00023163"/>
    </source>
</evidence>
<proteinExistence type="inferred from homology"/>
<evidence type="ECO:0000256" key="4">
    <source>
        <dbReference type="ARBA" id="ARBA00023125"/>
    </source>
</evidence>
<keyword evidence="11" id="KW-1185">Reference proteome</keyword>
<sequence length="282" mass="29845">MPDELEAREAVRQAYQAFYRRLVAALYALTGDFAEAQDLVQEAYARALARPKVFLDVADPEAWLRTVAVNLARTRWRRRRLFDTLVRTGRVTRTPESVPGADPNRVALVAALQQLSRPTREAIVLHHLADMSVYEVAEALGVPVGTVKARLSRGRTMLASLLNDRVDEPAGPVRESPVPASPATGGQAAAEAHPDATASQRGPGADPLGGQRSSGTDPLGGRRGSAGDAAPPGSVVDLTPGSAGDVLPRQRRSGDAPRRPMPDDRPAPAQPALGGAGGPDWS</sequence>
<dbReference type="GO" id="GO:0003677">
    <property type="term" value="F:DNA binding"/>
    <property type="evidence" value="ECO:0007669"/>
    <property type="project" value="UniProtKB-KW"/>
</dbReference>
<dbReference type="CDD" id="cd06171">
    <property type="entry name" value="Sigma70_r4"/>
    <property type="match status" value="1"/>
</dbReference>
<keyword evidence="3 6" id="KW-0731">Sigma factor</keyword>
<dbReference type="PANTHER" id="PTHR43133">
    <property type="entry name" value="RNA POLYMERASE ECF-TYPE SIGMA FACTO"/>
    <property type="match status" value="1"/>
</dbReference>
<dbReference type="GO" id="GO:0006950">
    <property type="term" value="P:response to stress"/>
    <property type="evidence" value="ECO:0007669"/>
    <property type="project" value="UniProtKB-ARBA"/>
</dbReference>
<dbReference type="PROSITE" id="PS01063">
    <property type="entry name" value="SIGMA70_ECF"/>
    <property type="match status" value="1"/>
</dbReference>
<comment type="similarity">
    <text evidence="1 6">Belongs to the sigma-70 factor family. ECF subfamily.</text>
</comment>
<dbReference type="Proteomes" id="UP000642748">
    <property type="component" value="Unassembled WGS sequence"/>
</dbReference>
<keyword evidence="2 6" id="KW-0805">Transcription regulation</keyword>
<evidence type="ECO:0000259" key="9">
    <source>
        <dbReference type="Pfam" id="PF08281"/>
    </source>
</evidence>
<protein>
    <recommendedName>
        <fullName evidence="6">RNA polymerase sigma factor</fullName>
    </recommendedName>
</protein>
<name>A0A8J3QM77_9ACTN</name>
<reference evidence="10" key="1">
    <citation type="submission" date="2021-01" db="EMBL/GenBank/DDBJ databases">
        <title>Whole genome shotgun sequence of Rugosimonospora africana NBRC 104875.</title>
        <authorList>
            <person name="Komaki H."/>
            <person name="Tamura T."/>
        </authorList>
    </citation>
    <scope>NUCLEOTIDE SEQUENCE</scope>
    <source>
        <strain evidence="10">NBRC 104875</strain>
    </source>
</reference>
<accession>A0A8J3QM77</accession>
<dbReference type="Gene3D" id="1.10.1740.10">
    <property type="match status" value="1"/>
</dbReference>
<dbReference type="InterPro" id="IPR014284">
    <property type="entry name" value="RNA_pol_sigma-70_dom"/>
</dbReference>
<dbReference type="SUPFAM" id="SSF88946">
    <property type="entry name" value="Sigma2 domain of RNA polymerase sigma factors"/>
    <property type="match status" value="1"/>
</dbReference>
<evidence type="ECO:0000256" key="7">
    <source>
        <dbReference type="SAM" id="MobiDB-lite"/>
    </source>
</evidence>
<evidence type="ECO:0000256" key="3">
    <source>
        <dbReference type="ARBA" id="ARBA00023082"/>
    </source>
</evidence>
<comment type="caution">
    <text evidence="10">The sequence shown here is derived from an EMBL/GenBank/DDBJ whole genome shotgun (WGS) entry which is preliminary data.</text>
</comment>
<dbReference type="InterPro" id="IPR007627">
    <property type="entry name" value="RNA_pol_sigma70_r2"/>
</dbReference>
<dbReference type="InterPro" id="IPR036388">
    <property type="entry name" value="WH-like_DNA-bd_sf"/>
</dbReference>
<dbReference type="EMBL" id="BONZ01000008">
    <property type="protein sequence ID" value="GIH12602.1"/>
    <property type="molecule type" value="Genomic_DNA"/>
</dbReference>
<evidence type="ECO:0000256" key="6">
    <source>
        <dbReference type="RuleBase" id="RU000716"/>
    </source>
</evidence>
<evidence type="ECO:0000259" key="8">
    <source>
        <dbReference type="Pfam" id="PF04542"/>
    </source>
</evidence>
<dbReference type="InterPro" id="IPR013325">
    <property type="entry name" value="RNA_pol_sigma_r2"/>
</dbReference>
<evidence type="ECO:0000256" key="2">
    <source>
        <dbReference type="ARBA" id="ARBA00023015"/>
    </source>
</evidence>
<dbReference type="Pfam" id="PF08281">
    <property type="entry name" value="Sigma70_r4_2"/>
    <property type="match status" value="1"/>
</dbReference>
<keyword evidence="5 6" id="KW-0804">Transcription</keyword>
<evidence type="ECO:0000313" key="10">
    <source>
        <dbReference type="EMBL" id="GIH12602.1"/>
    </source>
</evidence>
<keyword evidence="4 6" id="KW-0238">DNA-binding</keyword>
<feature type="compositionally biased region" description="Basic and acidic residues" evidence="7">
    <location>
        <begin position="252"/>
        <end position="266"/>
    </location>
</feature>
<evidence type="ECO:0000313" key="11">
    <source>
        <dbReference type="Proteomes" id="UP000642748"/>
    </source>
</evidence>
<gene>
    <name evidence="10" type="ORF">Raf01_07740</name>
</gene>
<dbReference type="AlphaFoldDB" id="A0A8J3QM77"/>
<dbReference type="InterPro" id="IPR013249">
    <property type="entry name" value="RNA_pol_sigma70_r4_t2"/>
</dbReference>
<dbReference type="GO" id="GO:0016987">
    <property type="term" value="F:sigma factor activity"/>
    <property type="evidence" value="ECO:0007669"/>
    <property type="project" value="UniProtKB-KW"/>
</dbReference>
<dbReference type="NCBIfam" id="TIGR02937">
    <property type="entry name" value="sigma70-ECF"/>
    <property type="match status" value="1"/>
</dbReference>
<feature type="region of interest" description="Disordered" evidence="7">
    <location>
        <begin position="165"/>
        <end position="282"/>
    </location>
</feature>
<feature type="domain" description="RNA polymerase sigma-70 region 2" evidence="8">
    <location>
        <begin position="15"/>
        <end position="80"/>
    </location>
</feature>
<dbReference type="GO" id="GO:0006352">
    <property type="term" value="P:DNA-templated transcription initiation"/>
    <property type="evidence" value="ECO:0007669"/>
    <property type="project" value="InterPro"/>
</dbReference>
<organism evidence="10 11">
    <name type="scientific">Rugosimonospora africana</name>
    <dbReference type="NCBI Taxonomy" id="556532"/>
    <lineage>
        <taxon>Bacteria</taxon>
        <taxon>Bacillati</taxon>
        <taxon>Actinomycetota</taxon>
        <taxon>Actinomycetes</taxon>
        <taxon>Micromonosporales</taxon>
        <taxon>Micromonosporaceae</taxon>
        <taxon>Rugosimonospora</taxon>
    </lineage>
</organism>